<protein>
    <submittedName>
        <fullName evidence="1">Zinc-finger protein</fullName>
    </submittedName>
</protein>
<keyword evidence="1" id="KW-0862">Zinc</keyword>
<comment type="caution">
    <text evidence="1">The sequence shown here is derived from an EMBL/GenBank/DDBJ whole genome shotgun (WGS) entry which is preliminary data.</text>
</comment>
<proteinExistence type="predicted"/>
<evidence type="ECO:0000313" key="1">
    <source>
        <dbReference type="EMBL" id="KAK3700957.1"/>
    </source>
</evidence>
<sequence>MNQKRRIVFNDSDSNTSGMFIPESDLRTSAYRNQPHDGYCATPHHHIGSRAGVPNGLLNERGSLDPIGFAGTDFNNAFSTDVYDFSQPAESRRMLVDPALDSAFSHFGEDQDLAAALASYQPCDDCTPATKTTIPHHHHPSGRLAGASATLDGHFCCSWLTHDQPCFLCFQSAEALDHHIKNDHAGKDGTYRCLWQDCSKHDNSTQTAGLMNFGNKPKLMRHVHSHTGYKPFPCPYPGCDKGFVTKEQLKNHETTHTKSRKYKCDQCGKAFAVKSALTTHITAVHDEKKTHRCDMCGKAFADSSNLSKHKQTHYKDSGVKKQRSRRGTSSATSTRSSPSTPTTPMAQIPSFQKFSAPPISPGVMGPPALPNLLLPGAFDKIPVTFCGTSATSTTSSPPPSAFDPDCYCCEQRCPPPEGPPSPCTQADDCDRDGFCDLPDCCVQNEFQLPQWDEMLDQDPQRSFSQMELEEQFTNMHGS</sequence>
<keyword evidence="2" id="KW-1185">Reference proteome</keyword>
<organism evidence="1 2">
    <name type="scientific">Vermiconidia calcicola</name>
    <dbReference type="NCBI Taxonomy" id="1690605"/>
    <lineage>
        <taxon>Eukaryota</taxon>
        <taxon>Fungi</taxon>
        <taxon>Dikarya</taxon>
        <taxon>Ascomycota</taxon>
        <taxon>Pezizomycotina</taxon>
        <taxon>Dothideomycetes</taxon>
        <taxon>Dothideomycetidae</taxon>
        <taxon>Mycosphaerellales</taxon>
        <taxon>Extremaceae</taxon>
        <taxon>Vermiconidia</taxon>
    </lineage>
</organism>
<keyword evidence="1" id="KW-0863">Zinc-finger</keyword>
<gene>
    <name evidence="1" type="primary">SUR1_2</name>
    <name evidence="1" type="ORF">LTR37_015663</name>
</gene>
<name>A0ACC3MQ08_9PEZI</name>
<dbReference type="Proteomes" id="UP001281147">
    <property type="component" value="Unassembled WGS sequence"/>
</dbReference>
<reference evidence="1" key="1">
    <citation type="submission" date="2023-07" db="EMBL/GenBank/DDBJ databases">
        <title>Black Yeasts Isolated from many extreme environments.</title>
        <authorList>
            <person name="Coleine C."/>
            <person name="Stajich J.E."/>
            <person name="Selbmann L."/>
        </authorList>
    </citation>
    <scope>NUCLEOTIDE SEQUENCE</scope>
    <source>
        <strain evidence="1">CCFEE 5714</strain>
    </source>
</reference>
<dbReference type="EMBL" id="JAUTXU010000178">
    <property type="protein sequence ID" value="KAK3700957.1"/>
    <property type="molecule type" value="Genomic_DNA"/>
</dbReference>
<evidence type="ECO:0000313" key="2">
    <source>
        <dbReference type="Proteomes" id="UP001281147"/>
    </source>
</evidence>
<keyword evidence="1" id="KW-0479">Metal-binding</keyword>
<accession>A0ACC3MQ08</accession>